<accession>A0A919WB66</accession>
<dbReference type="InterPro" id="IPR054567">
    <property type="entry name" value="NNH7"/>
</dbReference>
<gene>
    <name evidence="2" type="ORF">Ato02nite_086800</name>
</gene>
<protein>
    <recommendedName>
        <fullName evidence="1">NACHT N-terminal Helical domain-containing protein</fullName>
    </recommendedName>
</protein>
<feature type="domain" description="NACHT N-terminal Helical" evidence="1">
    <location>
        <begin position="2"/>
        <end position="219"/>
    </location>
</feature>
<dbReference type="SUPFAM" id="SSF52540">
    <property type="entry name" value="P-loop containing nucleoside triphosphate hydrolases"/>
    <property type="match status" value="1"/>
</dbReference>
<organism evidence="2 3">
    <name type="scientific">Paractinoplanes toevensis</name>
    <dbReference type="NCBI Taxonomy" id="571911"/>
    <lineage>
        <taxon>Bacteria</taxon>
        <taxon>Bacillati</taxon>
        <taxon>Actinomycetota</taxon>
        <taxon>Actinomycetes</taxon>
        <taxon>Micromonosporales</taxon>
        <taxon>Micromonosporaceae</taxon>
        <taxon>Paractinoplanes</taxon>
    </lineage>
</organism>
<keyword evidence="3" id="KW-1185">Reference proteome</keyword>
<comment type="caution">
    <text evidence="2">The sequence shown here is derived from an EMBL/GenBank/DDBJ whole genome shotgun (WGS) entry which is preliminary data.</text>
</comment>
<dbReference type="AlphaFoldDB" id="A0A919WB66"/>
<dbReference type="Pfam" id="PF22738">
    <property type="entry name" value="NNH7"/>
    <property type="match status" value="1"/>
</dbReference>
<dbReference type="Proteomes" id="UP000677082">
    <property type="component" value="Unassembled WGS sequence"/>
</dbReference>
<dbReference type="RefSeq" id="WP_213012549.1">
    <property type="nucleotide sequence ID" value="NZ_BOQN01000131.1"/>
</dbReference>
<sequence length="1153" mass="125739">MAKTISYADAVRILGGGPESAVFQRLNTITGGVLAGAAIAVPQLLAMLDLRAELARVSADLVGKAGRAMAGSGRRDRTERLAAAHTVVVVAAYFDAISDVDLDWARLTREEQLRLAGNGADGARDLTSTALRAGLATPEPHVPHEQYLADLDGFYAGLSESLFRFLGGLAPFDDLSEGERNVLRGEIVTGGRRARQRYEEMLLNLTADCPDMALWIDRRHQVAVEQRLDTFVPSLRELERLLREVAAAGSTDGVVAALRRAHAAPLEHGIVETVDLPDGLDVPTLERAYIPPAFQVAERPAGRTAADEATWHDVEVRHDIDRFLAGYLGSPRALRAPLLVLGQPGAGKSVLTRILAARLSETRFLPIRVPLRDVDSSVLLQQQIEQAILAATTEETSWSQLARSTEALPVIIFDGFDELLQATGVSQTDFLLKIAEFQQREREQDRAAAVIVTSRTSVADRAAVPPETLLLRLQPFDEPRIRNWVRIWNEVNAAGLAARGCGPLDPDAVLAHPDLAGQPLLLLMLALYDSDANALRGRGRLTTGELYEQLLLGFARREVTKAYPNLSQAAVEPHAERELSRLAIVAFAMLNRSAQWVTEEAVADDLKATLGEPAAGRNADALSASELIFGRFFFIHRAQAIRGGQPRRTYEFLHATFAEYLVARFTWRLLQEAVARDAVTFAVRPMTGNDLMADLLSQVSLTGRAPIVTFLAEMAARLAPAERDRWTDVLVRVFRQAEREGAWPASAYRPVPGRNVAARFAAYTVNLTLLAVVTSGGLLFSELVEPAGVEPRRQWHDHAMLWHAQLDDEGFGTLAGTFAVERVHGPSGRDVDIRLDDGTFQVPSPDPLWLTGVPDTTGPGFVGGLDWHTHSRRLHFEGGVNNELMRHNLEPLADSRLGFTTQLFSADDAGAVGSAARALLAVWILPVTGATPAQAAETYRRCLEIAVRFATAWGSEVRTAYADQLLAGLMAFPEAPPESAHDVLLQFARRGLGSTEMWLRTAATVLNRTDRDDPHTAPIADLVLRFVQAAPVTSDPPGLLAAVVRAVALLQRPRRGPDVVGKLNRPRGQVSPDEIRGELESFRVLLSGMRTGTDRWRADLHTAFDEFSWLAAGSEHLRSALVALAAMPDAISDVEAALTHVDDRISTWLSDNP</sequence>
<name>A0A919WB66_9ACTN</name>
<evidence type="ECO:0000259" key="1">
    <source>
        <dbReference type="Pfam" id="PF22738"/>
    </source>
</evidence>
<evidence type="ECO:0000313" key="2">
    <source>
        <dbReference type="EMBL" id="GIM96887.1"/>
    </source>
</evidence>
<evidence type="ECO:0000313" key="3">
    <source>
        <dbReference type="Proteomes" id="UP000677082"/>
    </source>
</evidence>
<dbReference type="EMBL" id="BOQN01000131">
    <property type="protein sequence ID" value="GIM96887.1"/>
    <property type="molecule type" value="Genomic_DNA"/>
</dbReference>
<reference evidence="2 3" key="1">
    <citation type="submission" date="2021-03" db="EMBL/GenBank/DDBJ databases">
        <title>Whole genome shotgun sequence of Actinoplanes toevensis NBRC 105298.</title>
        <authorList>
            <person name="Komaki H."/>
            <person name="Tamura T."/>
        </authorList>
    </citation>
    <scope>NUCLEOTIDE SEQUENCE [LARGE SCALE GENOMIC DNA]</scope>
    <source>
        <strain evidence="2 3">NBRC 105298</strain>
    </source>
</reference>
<dbReference type="Gene3D" id="3.40.50.300">
    <property type="entry name" value="P-loop containing nucleotide triphosphate hydrolases"/>
    <property type="match status" value="1"/>
</dbReference>
<proteinExistence type="predicted"/>
<dbReference type="InterPro" id="IPR027417">
    <property type="entry name" value="P-loop_NTPase"/>
</dbReference>